<evidence type="ECO:0000313" key="2">
    <source>
        <dbReference type="EMBL" id="KAJ8781088.1"/>
    </source>
</evidence>
<accession>A0AB34GPH2</accession>
<organism evidence="2 3">
    <name type="scientific">Eschrichtius robustus</name>
    <name type="common">California gray whale</name>
    <name type="synonym">Eschrichtius gibbosus</name>
    <dbReference type="NCBI Taxonomy" id="9764"/>
    <lineage>
        <taxon>Eukaryota</taxon>
        <taxon>Metazoa</taxon>
        <taxon>Chordata</taxon>
        <taxon>Craniata</taxon>
        <taxon>Vertebrata</taxon>
        <taxon>Euteleostomi</taxon>
        <taxon>Mammalia</taxon>
        <taxon>Eutheria</taxon>
        <taxon>Laurasiatheria</taxon>
        <taxon>Artiodactyla</taxon>
        <taxon>Whippomorpha</taxon>
        <taxon>Cetacea</taxon>
        <taxon>Mysticeti</taxon>
        <taxon>Eschrichtiidae</taxon>
        <taxon>Eschrichtius</taxon>
    </lineage>
</organism>
<name>A0AB34GPH2_ESCRO</name>
<gene>
    <name evidence="2" type="ORF">J1605_011453</name>
</gene>
<feature type="compositionally biased region" description="Basic and acidic residues" evidence="1">
    <location>
        <begin position="55"/>
        <end position="64"/>
    </location>
</feature>
<proteinExistence type="predicted"/>
<keyword evidence="3" id="KW-1185">Reference proteome</keyword>
<evidence type="ECO:0000313" key="3">
    <source>
        <dbReference type="Proteomes" id="UP001159641"/>
    </source>
</evidence>
<evidence type="ECO:0000256" key="1">
    <source>
        <dbReference type="SAM" id="MobiDB-lite"/>
    </source>
</evidence>
<comment type="caution">
    <text evidence="2">The sequence shown here is derived from an EMBL/GenBank/DDBJ whole genome shotgun (WGS) entry which is preliminary data.</text>
</comment>
<reference evidence="2 3" key="1">
    <citation type="submission" date="2022-11" db="EMBL/GenBank/DDBJ databases">
        <title>Whole genome sequence of Eschrichtius robustus ER-17-0199.</title>
        <authorList>
            <person name="Bruniche-Olsen A."/>
            <person name="Black A.N."/>
            <person name="Fields C.J."/>
            <person name="Walden K."/>
            <person name="Dewoody J.A."/>
        </authorList>
    </citation>
    <scope>NUCLEOTIDE SEQUENCE [LARGE SCALE GENOMIC DNA]</scope>
    <source>
        <strain evidence="2">ER-17-0199</strain>
        <tissue evidence="2">Blubber</tissue>
    </source>
</reference>
<sequence length="104" mass="10638">MDAGVPPSLVQLWSSSELNVLTPSLHTVGSSSLEQATDPGGIDTGMLSMAPPSMDRPHVLHPEEAAGTLPAPPAAGCLWHDVSLGGSAAKWKVEWPAGSSLDDG</sequence>
<dbReference type="AlphaFoldDB" id="A0AB34GPH2"/>
<dbReference type="EMBL" id="JAIQCJ010002148">
    <property type="protein sequence ID" value="KAJ8781088.1"/>
    <property type="molecule type" value="Genomic_DNA"/>
</dbReference>
<protein>
    <submittedName>
        <fullName evidence="2">Uncharacterized protein</fullName>
    </submittedName>
</protein>
<feature type="region of interest" description="Disordered" evidence="1">
    <location>
        <begin position="29"/>
        <end position="67"/>
    </location>
</feature>
<dbReference type="Proteomes" id="UP001159641">
    <property type="component" value="Unassembled WGS sequence"/>
</dbReference>